<dbReference type="OrthoDB" id="5341924at2759"/>
<dbReference type="Proteomes" id="UP000002058">
    <property type="component" value="Unassembled WGS sequence"/>
</dbReference>
<dbReference type="GeneID" id="8444227"/>
<proteinExistence type="predicted"/>
<protein>
    <submittedName>
        <fullName evidence="1">Uncharacterized protein</fullName>
    </submittedName>
</protein>
<reference evidence="2" key="1">
    <citation type="journal article" date="2009" name="Genome Res.">
        <title>Comparative genomic analyses of the human fungal pathogens Coccidioides and their relatives.</title>
        <authorList>
            <person name="Sharpton T.J."/>
            <person name="Stajich J.E."/>
            <person name="Rounsley S.D."/>
            <person name="Gardner M.J."/>
            <person name="Wortman J.R."/>
            <person name="Jordar V.S."/>
            <person name="Maiti R."/>
            <person name="Kodira C.D."/>
            <person name="Neafsey D.E."/>
            <person name="Zeng Q."/>
            <person name="Hung C.-Y."/>
            <person name="McMahan C."/>
            <person name="Muszewska A."/>
            <person name="Grynberg M."/>
            <person name="Mandel M.A."/>
            <person name="Kellner E.M."/>
            <person name="Barker B.M."/>
            <person name="Galgiani J.N."/>
            <person name="Orbach M.J."/>
            <person name="Kirkland T.N."/>
            <person name="Cole G.T."/>
            <person name="Henn M.R."/>
            <person name="Birren B.W."/>
            <person name="Taylor J.W."/>
        </authorList>
    </citation>
    <scope>NUCLEOTIDE SEQUENCE [LARGE SCALE GENOMIC DNA]</scope>
    <source>
        <strain evidence="2">UAMH 1704</strain>
    </source>
</reference>
<accession>C4JYU8</accession>
<dbReference type="HOGENOM" id="CLU_007381_1_0_1"/>
<sequence>MIICLRPGGRILPGSWLRLSNRRCRIPLPARGFNTKLGRSGSSAESSPVHPYITRASRSRATRIPCPVPRSERTDIAKWVVFLDKYLPADLRAHHTDTPEDELPNEPEQCQAILQLLFQARSLMNFDLLTYMGLKLGRWQAVRALVDKLLDNMEALRSKHPDLGGLPSNINWGETGLSFDEITEDKRYPTLSLSVQEEANYQTLESYDSYSEEPVLGARMGETNLRVGTMEELWQTLGYFIIEAADLPPDESRAVMRQFYSILARLHNLGYIPKDVYKEAPNGGEISPLRPPIIHLLTTRIMSTLTDTILEANMEKLAVSTGQRPSMQLLRSSERQLGFGVWLELVLWCCVEGGYAREAAWILQHVRKRSKEWKVASFANLLKINGPVDRRKIDYQDTWEHCGKFATSPGREIAKGPFLGMGERTITHEVVLAVMDGLANTVRTGVSFRGDSVRQVWERLGLLRGILQKNQLTVRSGLVNYLIMRILEAGGIVVEVKPQSLDLLLNVAPSMATADELDISLEELLRLLRKGAMPRNSGFILGLYHYTLNAYAATGHISGTIDVLEKLVGTVDYNKVLMIRQSILESKYLIKAHNVRKTKFSFSSKLSRETSLFSGLQIPSSSLAVLLNLLTDSKVFSLASWMVNPRESVGPIISTGMYSDEVLSPALIHFATETKNSALLSNVLESLPRPLPENILHPLLDYRIANFQWKHTLELLMYLRHVKRILWEPKNVASLAAAIIRLDQPSDRFTQFTSQENHDQTLRQERNFIPDQMLYQFQNIFQSIGSPSLSHICETAKLKWQGQIDPLCYIPADAFRTLLSAVVEVHGCIAGRELYDKWCMYPATPRAQRINSGGNTTLYFSSHLDPEAGGVEPYFKSHWHAWRDRKLVMPDLSVVRTIALGALSEQNKHEKSSTNDVAEGVTSVLDWCVGMFFDLGLSEREVDRELDGHLTRARGRIRREKDALIVNSAAGSD</sequence>
<dbReference type="STRING" id="336963.C4JYU8"/>
<dbReference type="eggNOG" id="ENOG502SKSN">
    <property type="taxonomic scope" value="Eukaryota"/>
</dbReference>
<dbReference type="KEGG" id="ure:UREG_07349"/>
<dbReference type="AlphaFoldDB" id="C4JYU8"/>
<dbReference type="RefSeq" id="XP_002582576.1">
    <property type="nucleotide sequence ID" value="XM_002582530.1"/>
</dbReference>
<name>C4JYU8_UNCRE</name>
<dbReference type="OMA" id="WLELILW"/>
<dbReference type="VEuPathDB" id="FungiDB:UREG_07349"/>
<organism evidence="1 2">
    <name type="scientific">Uncinocarpus reesii (strain UAMH 1704)</name>
    <dbReference type="NCBI Taxonomy" id="336963"/>
    <lineage>
        <taxon>Eukaryota</taxon>
        <taxon>Fungi</taxon>
        <taxon>Dikarya</taxon>
        <taxon>Ascomycota</taxon>
        <taxon>Pezizomycotina</taxon>
        <taxon>Eurotiomycetes</taxon>
        <taxon>Eurotiomycetidae</taxon>
        <taxon>Onygenales</taxon>
        <taxon>Onygenaceae</taxon>
        <taxon>Uncinocarpus</taxon>
    </lineage>
</organism>
<evidence type="ECO:0000313" key="1">
    <source>
        <dbReference type="EMBL" id="EEP82484.1"/>
    </source>
</evidence>
<keyword evidence="2" id="KW-1185">Reference proteome</keyword>
<gene>
    <name evidence="1" type="ORF">UREG_07349</name>
</gene>
<evidence type="ECO:0000313" key="2">
    <source>
        <dbReference type="Proteomes" id="UP000002058"/>
    </source>
</evidence>
<dbReference type="InParanoid" id="C4JYU8"/>
<dbReference type="EMBL" id="CH476619">
    <property type="protein sequence ID" value="EEP82484.1"/>
    <property type="molecule type" value="Genomic_DNA"/>
</dbReference>